<sequence length="77" mass="8923">MNKQNKAFVYNLLAFVFFYVLSYVLLSNFTGLTGFWVPLASAMITFILTPKFQYARQAGGDKIYMSWMFMKGVKEVK</sequence>
<feature type="transmembrane region" description="Helical" evidence="1">
    <location>
        <begin position="32"/>
        <end position="49"/>
    </location>
</feature>
<organism evidence="2 3">
    <name type="scientific">Flavobacterium suzhouense</name>
    <dbReference type="NCBI Taxonomy" id="1529638"/>
    <lineage>
        <taxon>Bacteria</taxon>
        <taxon>Pseudomonadati</taxon>
        <taxon>Bacteroidota</taxon>
        <taxon>Flavobacteriia</taxon>
        <taxon>Flavobacteriales</taxon>
        <taxon>Flavobacteriaceae</taxon>
        <taxon>Flavobacterium</taxon>
    </lineage>
</organism>
<evidence type="ECO:0000313" key="3">
    <source>
        <dbReference type="Proteomes" id="UP001597480"/>
    </source>
</evidence>
<dbReference type="RefSeq" id="WP_114759482.1">
    <property type="nucleotide sequence ID" value="NZ_JBHUMD010000026.1"/>
</dbReference>
<reference evidence="3" key="1">
    <citation type="journal article" date="2019" name="Int. J. Syst. Evol. Microbiol.">
        <title>The Global Catalogue of Microorganisms (GCM) 10K type strain sequencing project: providing services to taxonomists for standard genome sequencing and annotation.</title>
        <authorList>
            <consortium name="The Broad Institute Genomics Platform"/>
            <consortium name="The Broad Institute Genome Sequencing Center for Infectious Disease"/>
            <person name="Wu L."/>
            <person name="Ma J."/>
        </authorList>
    </citation>
    <scope>NUCLEOTIDE SEQUENCE [LARGE SCALE GENOMIC DNA]</scope>
    <source>
        <strain evidence="3">KCTC 42107</strain>
    </source>
</reference>
<name>A0ABW5NVP8_9FLAO</name>
<evidence type="ECO:0000313" key="2">
    <source>
        <dbReference type="EMBL" id="MFD2602801.1"/>
    </source>
</evidence>
<evidence type="ECO:0000256" key="1">
    <source>
        <dbReference type="SAM" id="Phobius"/>
    </source>
</evidence>
<keyword evidence="1" id="KW-0472">Membrane</keyword>
<proteinExistence type="predicted"/>
<dbReference type="Proteomes" id="UP001597480">
    <property type="component" value="Unassembled WGS sequence"/>
</dbReference>
<accession>A0ABW5NVP8</accession>
<keyword evidence="1" id="KW-1133">Transmembrane helix</keyword>
<keyword evidence="1" id="KW-0812">Transmembrane</keyword>
<gene>
    <name evidence="2" type="ORF">ACFSR3_12090</name>
</gene>
<feature type="transmembrane region" description="Helical" evidence="1">
    <location>
        <begin position="7"/>
        <end position="26"/>
    </location>
</feature>
<keyword evidence="3" id="KW-1185">Reference proteome</keyword>
<dbReference type="EMBL" id="JBHUMD010000026">
    <property type="protein sequence ID" value="MFD2602801.1"/>
    <property type="molecule type" value="Genomic_DNA"/>
</dbReference>
<protein>
    <submittedName>
        <fullName evidence="2">Uncharacterized protein</fullName>
    </submittedName>
</protein>
<comment type="caution">
    <text evidence="2">The sequence shown here is derived from an EMBL/GenBank/DDBJ whole genome shotgun (WGS) entry which is preliminary data.</text>
</comment>